<dbReference type="InterPro" id="IPR013325">
    <property type="entry name" value="RNA_pol_sigma_r2"/>
</dbReference>
<accession>A0A2A7SEP0</accession>
<dbReference type="SUPFAM" id="SSF88659">
    <property type="entry name" value="Sigma3 and sigma4 domains of RNA polymerase sigma factors"/>
    <property type="match status" value="1"/>
</dbReference>
<evidence type="ECO:0000256" key="4">
    <source>
        <dbReference type="ARBA" id="ARBA00023125"/>
    </source>
</evidence>
<dbReference type="Pfam" id="PF08281">
    <property type="entry name" value="Sigma70_r4_2"/>
    <property type="match status" value="1"/>
</dbReference>
<reference evidence="8" key="1">
    <citation type="submission" date="2017-09" db="EMBL/GenBank/DDBJ databases">
        <title>FDA dAtabase for Regulatory Grade micrObial Sequences (FDA-ARGOS): Supporting development and validation of Infectious Disease Dx tests.</title>
        <authorList>
            <person name="Minogue T."/>
            <person name="Wolcott M."/>
            <person name="Wasieloski L."/>
            <person name="Aguilar W."/>
            <person name="Moore D."/>
            <person name="Tallon L."/>
            <person name="Sadzewicz L."/>
            <person name="Ott S."/>
            <person name="Zhao X."/>
            <person name="Nagaraj S."/>
            <person name="Vavikolanu K."/>
            <person name="Aluvathingal J."/>
            <person name="Nadendla S."/>
            <person name="Sichtig H."/>
        </authorList>
    </citation>
    <scope>NUCLEOTIDE SEQUENCE [LARGE SCALE GENOMIC DNA]</scope>
    <source>
        <strain evidence="8">FDAARGOS_390</strain>
    </source>
</reference>
<dbReference type="Gene3D" id="1.10.1740.10">
    <property type="match status" value="1"/>
</dbReference>
<evidence type="ECO:0000256" key="5">
    <source>
        <dbReference type="ARBA" id="ARBA00023163"/>
    </source>
</evidence>
<sequence>MSRVQLSHALRDLLPRLWIFALRVAGNPRDAEVLLRRACLRVFGLAQGPGPTLSVPGWMYSVIYHVWLDDMRYDGAAGEQPDATGLDDMPDAAALPGAAAMQARAGAPSHDEVIDAVSHLADTPRISMVLVAIEGFSYEEAAQILGISAGSVASNVVQARMMIGARLCKDARAGTPATH</sequence>
<dbReference type="RefSeq" id="WP_098151935.1">
    <property type="nucleotide sequence ID" value="NZ_CP065596.1"/>
</dbReference>
<evidence type="ECO:0000259" key="6">
    <source>
        <dbReference type="Pfam" id="PF08281"/>
    </source>
</evidence>
<evidence type="ECO:0000256" key="3">
    <source>
        <dbReference type="ARBA" id="ARBA00023082"/>
    </source>
</evidence>
<dbReference type="EMBL" id="PDDY01000001">
    <property type="protein sequence ID" value="PEH42154.1"/>
    <property type="molecule type" value="Genomic_DNA"/>
</dbReference>
<evidence type="ECO:0000313" key="7">
    <source>
        <dbReference type="EMBL" id="PEH42154.1"/>
    </source>
</evidence>
<dbReference type="AlphaFoldDB" id="A0A2A7SEP0"/>
<keyword evidence="4" id="KW-0238">DNA-binding</keyword>
<dbReference type="PANTHER" id="PTHR43133">
    <property type="entry name" value="RNA POLYMERASE ECF-TYPE SIGMA FACTO"/>
    <property type="match status" value="1"/>
</dbReference>
<dbReference type="GO" id="GO:0016987">
    <property type="term" value="F:sigma factor activity"/>
    <property type="evidence" value="ECO:0007669"/>
    <property type="project" value="UniProtKB-KW"/>
</dbReference>
<gene>
    <name evidence="7" type="ORF">CRM94_08375</name>
</gene>
<evidence type="ECO:0000256" key="1">
    <source>
        <dbReference type="ARBA" id="ARBA00010641"/>
    </source>
</evidence>
<keyword evidence="3" id="KW-0731">Sigma factor</keyword>
<evidence type="ECO:0000256" key="2">
    <source>
        <dbReference type="ARBA" id="ARBA00023015"/>
    </source>
</evidence>
<dbReference type="InterPro" id="IPR036388">
    <property type="entry name" value="WH-like_DNA-bd_sf"/>
</dbReference>
<comment type="caution">
    <text evidence="7">The sequence shown here is derived from an EMBL/GenBank/DDBJ whole genome shotgun (WGS) entry which is preliminary data.</text>
</comment>
<proteinExistence type="inferred from homology"/>
<comment type="similarity">
    <text evidence="1">Belongs to the sigma-70 factor family. ECF subfamily.</text>
</comment>
<dbReference type="InterPro" id="IPR013249">
    <property type="entry name" value="RNA_pol_sigma70_r4_t2"/>
</dbReference>
<dbReference type="SUPFAM" id="SSF88946">
    <property type="entry name" value="Sigma2 domain of RNA polymerase sigma factors"/>
    <property type="match status" value="1"/>
</dbReference>
<dbReference type="InterPro" id="IPR013324">
    <property type="entry name" value="RNA_pol_sigma_r3/r4-like"/>
</dbReference>
<organism evidence="7 8">
    <name type="scientific">Burkholderia gladioli</name>
    <name type="common">Pseudomonas marginata</name>
    <name type="synonym">Phytomonas marginata</name>
    <dbReference type="NCBI Taxonomy" id="28095"/>
    <lineage>
        <taxon>Bacteria</taxon>
        <taxon>Pseudomonadati</taxon>
        <taxon>Pseudomonadota</taxon>
        <taxon>Betaproteobacteria</taxon>
        <taxon>Burkholderiales</taxon>
        <taxon>Burkholderiaceae</taxon>
        <taxon>Burkholderia</taxon>
    </lineage>
</organism>
<keyword evidence="2" id="KW-0805">Transcription regulation</keyword>
<dbReference type="GO" id="GO:0006352">
    <property type="term" value="P:DNA-templated transcription initiation"/>
    <property type="evidence" value="ECO:0007669"/>
    <property type="project" value="InterPro"/>
</dbReference>
<dbReference type="InterPro" id="IPR039425">
    <property type="entry name" value="RNA_pol_sigma-70-like"/>
</dbReference>
<dbReference type="PANTHER" id="PTHR43133:SF8">
    <property type="entry name" value="RNA POLYMERASE SIGMA FACTOR HI_1459-RELATED"/>
    <property type="match status" value="1"/>
</dbReference>
<dbReference type="Proteomes" id="UP000220629">
    <property type="component" value="Unassembled WGS sequence"/>
</dbReference>
<name>A0A2A7SEP0_BURGA</name>
<protein>
    <submittedName>
        <fullName evidence="7">RNA polymerase subunit sigma-24</fullName>
    </submittedName>
</protein>
<feature type="domain" description="RNA polymerase sigma factor 70 region 4 type 2" evidence="6">
    <location>
        <begin position="111"/>
        <end position="161"/>
    </location>
</feature>
<dbReference type="GO" id="GO:0003677">
    <property type="term" value="F:DNA binding"/>
    <property type="evidence" value="ECO:0007669"/>
    <property type="project" value="UniProtKB-KW"/>
</dbReference>
<dbReference type="Gene3D" id="1.10.10.10">
    <property type="entry name" value="Winged helix-like DNA-binding domain superfamily/Winged helix DNA-binding domain"/>
    <property type="match status" value="1"/>
</dbReference>
<evidence type="ECO:0000313" key="8">
    <source>
        <dbReference type="Proteomes" id="UP000220629"/>
    </source>
</evidence>
<keyword evidence="5" id="KW-0804">Transcription</keyword>